<keyword evidence="3" id="KW-0804">Transcription</keyword>
<protein>
    <submittedName>
        <fullName evidence="5">Transcriptional antiterminator, BglG family</fullName>
    </submittedName>
</protein>
<dbReference type="Gene3D" id="2.30.24.10">
    <property type="entry name" value="CAT RNA-binding domain"/>
    <property type="match status" value="1"/>
</dbReference>
<dbReference type="EMBL" id="FWXH01000004">
    <property type="protein sequence ID" value="SMC22925.1"/>
    <property type="molecule type" value="Genomic_DNA"/>
</dbReference>
<accession>A0A1W1XG25</accession>
<dbReference type="SMART" id="SM01061">
    <property type="entry name" value="CAT_RBD"/>
    <property type="match status" value="1"/>
</dbReference>
<evidence type="ECO:0000313" key="6">
    <source>
        <dbReference type="Proteomes" id="UP000192468"/>
    </source>
</evidence>
<organism evidence="5 6">
    <name type="scientific">Clostridium acidisoli DSM 12555</name>
    <dbReference type="NCBI Taxonomy" id="1121291"/>
    <lineage>
        <taxon>Bacteria</taxon>
        <taxon>Bacillati</taxon>
        <taxon>Bacillota</taxon>
        <taxon>Clostridia</taxon>
        <taxon>Eubacteriales</taxon>
        <taxon>Clostridiaceae</taxon>
        <taxon>Clostridium</taxon>
    </lineage>
</organism>
<evidence type="ECO:0000256" key="3">
    <source>
        <dbReference type="ARBA" id="ARBA00023163"/>
    </source>
</evidence>
<dbReference type="PANTHER" id="PTHR30185:SF18">
    <property type="entry name" value="TRANSCRIPTIONAL REGULATOR MTLR"/>
    <property type="match status" value="1"/>
</dbReference>
<feature type="domain" description="PRD" evidence="4">
    <location>
        <begin position="61"/>
        <end position="166"/>
    </location>
</feature>
<evidence type="ECO:0000313" key="5">
    <source>
        <dbReference type="EMBL" id="SMC22925.1"/>
    </source>
</evidence>
<dbReference type="AlphaFoldDB" id="A0A1W1XG25"/>
<dbReference type="PROSITE" id="PS51372">
    <property type="entry name" value="PRD_2"/>
    <property type="match status" value="2"/>
</dbReference>
<dbReference type="PANTHER" id="PTHR30185">
    <property type="entry name" value="CRYPTIC BETA-GLUCOSIDE BGL OPERON ANTITERMINATOR"/>
    <property type="match status" value="1"/>
</dbReference>
<dbReference type="InterPro" id="IPR036634">
    <property type="entry name" value="PRD_sf"/>
</dbReference>
<reference evidence="5 6" key="1">
    <citation type="submission" date="2017-04" db="EMBL/GenBank/DDBJ databases">
        <authorList>
            <person name="Afonso C.L."/>
            <person name="Miller P.J."/>
            <person name="Scott M.A."/>
            <person name="Spackman E."/>
            <person name="Goraichik I."/>
            <person name="Dimitrov K.M."/>
            <person name="Suarez D.L."/>
            <person name="Swayne D.E."/>
        </authorList>
    </citation>
    <scope>NUCLEOTIDE SEQUENCE [LARGE SCALE GENOMIC DNA]</scope>
    <source>
        <strain evidence="5 6">DSM 12555</strain>
    </source>
</reference>
<keyword evidence="1" id="KW-0677">Repeat</keyword>
<dbReference type="Pfam" id="PF00874">
    <property type="entry name" value="PRD"/>
    <property type="match status" value="2"/>
</dbReference>
<gene>
    <name evidence="5" type="ORF">SAMN02745134_01762</name>
</gene>
<dbReference type="InterPro" id="IPR004341">
    <property type="entry name" value="CAT_RNA-bd_dom"/>
</dbReference>
<dbReference type="InterPro" id="IPR011608">
    <property type="entry name" value="PRD"/>
</dbReference>
<evidence type="ECO:0000256" key="1">
    <source>
        <dbReference type="ARBA" id="ARBA00022737"/>
    </source>
</evidence>
<dbReference type="STRING" id="1121291.SAMN02745134_01762"/>
<dbReference type="GO" id="GO:0006355">
    <property type="term" value="P:regulation of DNA-templated transcription"/>
    <property type="evidence" value="ECO:0007669"/>
    <property type="project" value="InterPro"/>
</dbReference>
<dbReference type="GO" id="GO:0003723">
    <property type="term" value="F:RNA binding"/>
    <property type="evidence" value="ECO:0007669"/>
    <property type="project" value="InterPro"/>
</dbReference>
<keyword evidence="6" id="KW-1185">Reference proteome</keyword>
<dbReference type="RefSeq" id="WP_084115238.1">
    <property type="nucleotide sequence ID" value="NZ_FWXH01000004.1"/>
</dbReference>
<dbReference type="InterPro" id="IPR050661">
    <property type="entry name" value="BglG_antiterminators"/>
</dbReference>
<dbReference type="Gene3D" id="1.10.1790.10">
    <property type="entry name" value="PRD domain"/>
    <property type="match status" value="2"/>
</dbReference>
<proteinExistence type="predicted"/>
<evidence type="ECO:0000256" key="2">
    <source>
        <dbReference type="ARBA" id="ARBA00023015"/>
    </source>
</evidence>
<dbReference type="Proteomes" id="UP000192468">
    <property type="component" value="Unassembled WGS sequence"/>
</dbReference>
<dbReference type="SUPFAM" id="SSF50151">
    <property type="entry name" value="SacY-like RNA-binding domain"/>
    <property type="match status" value="1"/>
</dbReference>
<keyword evidence="2" id="KW-0805">Transcription regulation</keyword>
<name>A0A1W1XG25_9CLOT</name>
<dbReference type="Pfam" id="PF03123">
    <property type="entry name" value="CAT_RBD"/>
    <property type="match status" value="1"/>
</dbReference>
<feature type="domain" description="PRD" evidence="4">
    <location>
        <begin position="167"/>
        <end position="277"/>
    </location>
</feature>
<dbReference type="SUPFAM" id="SSF63520">
    <property type="entry name" value="PTS-regulatory domain, PRD"/>
    <property type="match status" value="2"/>
</dbReference>
<dbReference type="OrthoDB" id="9813552at2"/>
<evidence type="ECO:0000259" key="4">
    <source>
        <dbReference type="PROSITE" id="PS51372"/>
    </source>
</evidence>
<sequence>MKAVKKINNNVAVCLDNNENELIAFGKGIGFPTMPYKIVDLSTISMTFYKMDESFYNLLKEIPEEIFEISAIIVKRAQMTLDCNLNPNILPGLADHINFAIKRMKKYKEMKMLFSYDIEKLYPEETSLGRYAVKLVQKKLFVKLPESEITNIAMHFVNAEEENINENTVLDVEQLIEEITGIIEMKFKIKIDRKGFNYNRFVIHLRYYLKRIEENKQFVDDNGELFKAMQEKNPKVYECAELISIIIDEKLNSKITEDEVLYLMIHIGRILKNNTIN</sequence>
<dbReference type="InterPro" id="IPR036650">
    <property type="entry name" value="CAT_RNA-bd_dom_sf"/>
</dbReference>